<sequence length="97" mass="11500">MENLTEEQKVIAFVDKIILEWPDIFDRFCFKNKHVIYIHFLKQASSKTFIHTLFPKMGMFVDFKSEIQLVFLNKVHSSELTIIVNDKLSETCWNVVC</sequence>
<accession>A0A1G6WKJ2</accession>
<dbReference type="RefSeq" id="WP_090770166.1">
    <property type="nucleotide sequence ID" value="NZ_FMZH01000007.1"/>
</dbReference>
<proteinExistence type="predicted"/>
<protein>
    <submittedName>
        <fullName evidence="1">Uncharacterized protein</fullName>
    </submittedName>
</protein>
<keyword evidence="2" id="KW-1185">Reference proteome</keyword>
<evidence type="ECO:0000313" key="1">
    <source>
        <dbReference type="EMBL" id="SDD65737.1"/>
    </source>
</evidence>
<dbReference type="AlphaFoldDB" id="A0A1G6WKJ2"/>
<name>A0A1G6WKJ2_9SPHI</name>
<evidence type="ECO:0000313" key="2">
    <source>
        <dbReference type="Proteomes" id="UP000199455"/>
    </source>
</evidence>
<reference evidence="2" key="1">
    <citation type="submission" date="2016-10" db="EMBL/GenBank/DDBJ databases">
        <authorList>
            <person name="Varghese N."/>
            <person name="Submissions S."/>
        </authorList>
    </citation>
    <scope>NUCLEOTIDE SEQUENCE [LARGE SCALE GENOMIC DNA]</scope>
    <source>
        <strain evidence="2">DSM 18609</strain>
    </source>
</reference>
<dbReference type="Proteomes" id="UP000199455">
    <property type="component" value="Unassembled WGS sequence"/>
</dbReference>
<organism evidence="1 2">
    <name type="scientific">Pedobacter soli</name>
    <dbReference type="NCBI Taxonomy" id="390242"/>
    <lineage>
        <taxon>Bacteria</taxon>
        <taxon>Pseudomonadati</taxon>
        <taxon>Bacteroidota</taxon>
        <taxon>Sphingobacteriia</taxon>
        <taxon>Sphingobacteriales</taxon>
        <taxon>Sphingobacteriaceae</taxon>
        <taxon>Pedobacter</taxon>
    </lineage>
</organism>
<dbReference type="EMBL" id="FMZH01000007">
    <property type="protein sequence ID" value="SDD65737.1"/>
    <property type="molecule type" value="Genomic_DNA"/>
</dbReference>
<gene>
    <name evidence="1" type="ORF">SAMN04488024_10733</name>
</gene>